<dbReference type="Proteomes" id="UP000008827">
    <property type="component" value="Chromosome 18"/>
</dbReference>
<dbReference type="AlphaFoldDB" id="A0A0R0FAX0"/>
<accession>A0A0R0FAX0</accession>
<dbReference type="PANTHER" id="PTHR47198:SF1">
    <property type="entry name" value="WD REPEAT-CONTAINING PROTEIN 91-LIKE ISOFORM X1"/>
    <property type="match status" value="1"/>
</dbReference>
<reference evidence="1 2" key="1">
    <citation type="journal article" date="2010" name="Nature">
        <title>Genome sequence of the palaeopolyploid soybean.</title>
        <authorList>
            <person name="Schmutz J."/>
            <person name="Cannon S.B."/>
            <person name="Schlueter J."/>
            <person name="Ma J."/>
            <person name="Mitros T."/>
            <person name="Nelson W."/>
            <person name="Hyten D.L."/>
            <person name="Song Q."/>
            <person name="Thelen J.J."/>
            <person name="Cheng J."/>
            <person name="Xu D."/>
            <person name="Hellsten U."/>
            <person name="May G.D."/>
            <person name="Yu Y."/>
            <person name="Sakurai T."/>
            <person name="Umezawa T."/>
            <person name="Bhattacharyya M.K."/>
            <person name="Sandhu D."/>
            <person name="Valliyodan B."/>
            <person name="Lindquist E."/>
            <person name="Peto M."/>
            <person name="Grant D."/>
            <person name="Shu S."/>
            <person name="Goodstein D."/>
            <person name="Barry K."/>
            <person name="Futrell-Griggs M."/>
            <person name="Abernathy B."/>
            <person name="Du J."/>
            <person name="Tian Z."/>
            <person name="Zhu L."/>
            <person name="Gill N."/>
            <person name="Joshi T."/>
            <person name="Libault M."/>
            <person name="Sethuraman A."/>
            <person name="Zhang X.-C."/>
            <person name="Shinozaki K."/>
            <person name="Nguyen H.T."/>
            <person name="Wing R.A."/>
            <person name="Cregan P."/>
            <person name="Specht J."/>
            <person name="Grimwood J."/>
            <person name="Rokhsar D."/>
            <person name="Stacey G."/>
            <person name="Shoemaker R.C."/>
            <person name="Jackson S.A."/>
        </authorList>
    </citation>
    <scope>NUCLEOTIDE SEQUENCE [LARGE SCALE GENOMIC DNA]</scope>
    <source>
        <strain evidence="2">cv. Williams 82</strain>
        <tissue evidence="1">Callus</tissue>
    </source>
</reference>
<dbReference type="OMA" id="TWIEIYY"/>
<dbReference type="PANTHER" id="PTHR47198">
    <property type="entry name" value="OS05G0299300 PROTEIN"/>
    <property type="match status" value="1"/>
</dbReference>
<reference evidence="2" key="2">
    <citation type="submission" date="2018-02" db="UniProtKB">
        <authorList>
            <consortium name="EnsemblPlants"/>
        </authorList>
    </citation>
    <scope>IDENTIFICATION</scope>
    <source>
        <strain evidence="2">Williams 82</strain>
    </source>
</reference>
<keyword evidence="3" id="KW-1185">Reference proteome</keyword>
<dbReference type="EnsemblPlants" id="KRG99230">
    <property type="protein sequence ID" value="KRG99230"/>
    <property type="gene ID" value="GLYMA_18G131400"/>
</dbReference>
<reference evidence="1" key="3">
    <citation type="submission" date="2018-07" db="EMBL/GenBank/DDBJ databases">
        <title>WGS assembly of Glycine max.</title>
        <authorList>
            <person name="Schmutz J."/>
            <person name="Cannon S."/>
            <person name="Schlueter J."/>
            <person name="Ma J."/>
            <person name="Mitros T."/>
            <person name="Nelson W."/>
            <person name="Hyten D."/>
            <person name="Song Q."/>
            <person name="Thelen J."/>
            <person name="Cheng J."/>
            <person name="Xu D."/>
            <person name="Hellsten U."/>
            <person name="May G."/>
            <person name="Yu Y."/>
            <person name="Sakurai T."/>
            <person name="Umezawa T."/>
            <person name="Bhattacharyya M."/>
            <person name="Sandhu D."/>
            <person name="Valliyodan B."/>
            <person name="Lindquist E."/>
            <person name="Peto M."/>
            <person name="Grant D."/>
            <person name="Shu S."/>
            <person name="Goodstein D."/>
            <person name="Barry K."/>
            <person name="Futrell-Griggs M."/>
            <person name="Abernathy B."/>
            <person name="Du J."/>
            <person name="Tian Z."/>
            <person name="Zhu L."/>
            <person name="Gill N."/>
            <person name="Joshi T."/>
            <person name="Libault M."/>
            <person name="Sethuraman A."/>
            <person name="Zhang X."/>
            <person name="Shinozaki K."/>
            <person name="Nguyen H."/>
            <person name="Wing R."/>
            <person name="Cregan P."/>
            <person name="Specht J."/>
            <person name="Grimwood J."/>
            <person name="Rokhsar D."/>
            <person name="Stacey G."/>
            <person name="Shoemaker R."/>
            <person name="Jackson S."/>
        </authorList>
    </citation>
    <scope>NUCLEOTIDE SEQUENCE</scope>
    <source>
        <tissue evidence="1">Callus</tissue>
    </source>
</reference>
<gene>
    <name evidence="1" type="ORF">GLYMA_18G131400</name>
</gene>
<evidence type="ECO:0000313" key="1">
    <source>
        <dbReference type="EMBL" id="KRG99230.1"/>
    </source>
</evidence>
<evidence type="ECO:0000313" key="3">
    <source>
        <dbReference type="Proteomes" id="UP000008827"/>
    </source>
</evidence>
<name>A0A0R0FAX0_SOYBN</name>
<evidence type="ECO:0008006" key="4">
    <source>
        <dbReference type="Google" id="ProtNLM"/>
    </source>
</evidence>
<sequence length="157" mass="18342">MEKMQHAKELVREFLVFRGFTNTLESYEAELRTNIGKGFEVDKILDLIFSLYVPKFHADSLLVLLGFFKHYLSSSSDASLASTLSKLEASLLRFYVVHVVQCNRKDKVVDFFTLYKNPHLDPEFRVFFSKEWYHALHLSSGNFFSKVFNATHILHRV</sequence>
<dbReference type="InParanoid" id="A0A0R0FAX0"/>
<dbReference type="EMBL" id="CM000851">
    <property type="protein sequence ID" value="KRG99230.1"/>
    <property type="molecule type" value="Genomic_DNA"/>
</dbReference>
<proteinExistence type="predicted"/>
<evidence type="ECO:0000313" key="2">
    <source>
        <dbReference type="EnsemblPlants" id="KRG99230"/>
    </source>
</evidence>
<dbReference type="OrthoDB" id="538223at2759"/>
<organism evidence="1">
    <name type="scientific">Glycine max</name>
    <name type="common">Soybean</name>
    <name type="synonym">Glycine hispida</name>
    <dbReference type="NCBI Taxonomy" id="3847"/>
    <lineage>
        <taxon>Eukaryota</taxon>
        <taxon>Viridiplantae</taxon>
        <taxon>Streptophyta</taxon>
        <taxon>Embryophyta</taxon>
        <taxon>Tracheophyta</taxon>
        <taxon>Spermatophyta</taxon>
        <taxon>Magnoliopsida</taxon>
        <taxon>eudicotyledons</taxon>
        <taxon>Gunneridae</taxon>
        <taxon>Pentapetalae</taxon>
        <taxon>rosids</taxon>
        <taxon>fabids</taxon>
        <taxon>Fabales</taxon>
        <taxon>Fabaceae</taxon>
        <taxon>Papilionoideae</taxon>
        <taxon>50 kb inversion clade</taxon>
        <taxon>NPAAA clade</taxon>
        <taxon>indigoferoid/millettioid clade</taxon>
        <taxon>Phaseoleae</taxon>
        <taxon>Glycine</taxon>
        <taxon>Glycine subgen. Soja</taxon>
    </lineage>
</organism>
<protein>
    <recommendedName>
        <fullName evidence="4">LisH domain-containing protein</fullName>
    </recommendedName>
</protein>
<dbReference type="Gramene" id="KRG99230">
    <property type="protein sequence ID" value="KRG99230"/>
    <property type="gene ID" value="GLYMA_18G131400"/>
</dbReference>